<reference evidence="3" key="1">
    <citation type="submission" date="2017-06" db="EMBL/GenBank/DDBJ databases">
        <title>Genome analysis of Fimbriiglobus ruber SP5, the first member of the order Planctomycetales with confirmed chitinolytic capability.</title>
        <authorList>
            <person name="Ravin N.V."/>
            <person name="Rakitin A.L."/>
            <person name="Ivanova A.A."/>
            <person name="Beletsky A.V."/>
            <person name="Kulichevskaya I.S."/>
            <person name="Mardanov A.V."/>
            <person name="Dedysh S.N."/>
        </authorList>
    </citation>
    <scope>NUCLEOTIDE SEQUENCE [LARGE SCALE GENOMIC DNA]</scope>
    <source>
        <strain evidence="3">SP5</strain>
    </source>
</reference>
<proteinExistence type="predicted"/>
<name>A0A225DUK6_9BACT</name>
<evidence type="ECO:0000313" key="3">
    <source>
        <dbReference type="Proteomes" id="UP000214646"/>
    </source>
</evidence>
<evidence type="ECO:0000313" key="2">
    <source>
        <dbReference type="EMBL" id="OWK42218.1"/>
    </source>
</evidence>
<accession>A0A225DUK6</accession>
<keyword evidence="3" id="KW-1185">Reference proteome</keyword>
<evidence type="ECO:0000256" key="1">
    <source>
        <dbReference type="SAM" id="Phobius"/>
    </source>
</evidence>
<dbReference type="Proteomes" id="UP000214646">
    <property type="component" value="Unassembled WGS sequence"/>
</dbReference>
<keyword evidence="1" id="KW-1133">Transmembrane helix</keyword>
<organism evidence="2 3">
    <name type="scientific">Fimbriiglobus ruber</name>
    <dbReference type="NCBI Taxonomy" id="1908690"/>
    <lineage>
        <taxon>Bacteria</taxon>
        <taxon>Pseudomonadati</taxon>
        <taxon>Planctomycetota</taxon>
        <taxon>Planctomycetia</taxon>
        <taxon>Gemmatales</taxon>
        <taxon>Gemmataceae</taxon>
        <taxon>Fimbriiglobus</taxon>
    </lineage>
</organism>
<dbReference type="OrthoDB" id="9554063at2"/>
<dbReference type="RefSeq" id="WP_088255418.1">
    <property type="nucleotide sequence ID" value="NZ_NIDE01000005.1"/>
</dbReference>
<sequence>MAGFQALIKDCVTGKDGESYDVGRVLWVVGALSFLGLSIYAAFKSHTFDPLSFGTGYGGILGGGGAGIGMKAKTEPDA</sequence>
<keyword evidence="1" id="KW-0812">Transmembrane</keyword>
<comment type="caution">
    <text evidence="2">The sequence shown here is derived from an EMBL/GenBank/DDBJ whole genome shotgun (WGS) entry which is preliminary data.</text>
</comment>
<dbReference type="EMBL" id="NIDE01000005">
    <property type="protein sequence ID" value="OWK42218.1"/>
    <property type="molecule type" value="Genomic_DNA"/>
</dbReference>
<dbReference type="AlphaFoldDB" id="A0A225DUK6"/>
<protein>
    <submittedName>
        <fullName evidence="2">Uncharacterized protein</fullName>
    </submittedName>
</protein>
<feature type="transmembrane region" description="Helical" evidence="1">
    <location>
        <begin position="25"/>
        <end position="43"/>
    </location>
</feature>
<gene>
    <name evidence="2" type="ORF">FRUB_04296</name>
</gene>
<keyword evidence="1" id="KW-0472">Membrane</keyword>